<organism evidence="2 3">
    <name type="scientific">Hibiscus sabdariffa</name>
    <name type="common">roselle</name>
    <dbReference type="NCBI Taxonomy" id="183260"/>
    <lineage>
        <taxon>Eukaryota</taxon>
        <taxon>Viridiplantae</taxon>
        <taxon>Streptophyta</taxon>
        <taxon>Embryophyta</taxon>
        <taxon>Tracheophyta</taxon>
        <taxon>Spermatophyta</taxon>
        <taxon>Magnoliopsida</taxon>
        <taxon>eudicotyledons</taxon>
        <taxon>Gunneridae</taxon>
        <taxon>Pentapetalae</taxon>
        <taxon>rosids</taxon>
        <taxon>malvids</taxon>
        <taxon>Malvales</taxon>
        <taxon>Malvaceae</taxon>
        <taxon>Malvoideae</taxon>
        <taxon>Hibiscus</taxon>
    </lineage>
</organism>
<name>A0ABR2S592_9ROSI</name>
<reference evidence="2 3" key="1">
    <citation type="journal article" date="2024" name="G3 (Bethesda)">
        <title>Genome assembly of Hibiscus sabdariffa L. provides insights into metabolisms of medicinal natural products.</title>
        <authorList>
            <person name="Kim T."/>
        </authorList>
    </citation>
    <scope>NUCLEOTIDE SEQUENCE [LARGE SCALE GENOMIC DNA]</scope>
    <source>
        <strain evidence="2">TK-2024</strain>
        <tissue evidence="2">Old leaves</tissue>
    </source>
</reference>
<proteinExistence type="predicted"/>
<evidence type="ECO:0000313" key="2">
    <source>
        <dbReference type="EMBL" id="KAK9020397.1"/>
    </source>
</evidence>
<comment type="caution">
    <text evidence="2">The sequence shown here is derived from an EMBL/GenBank/DDBJ whole genome shotgun (WGS) entry which is preliminary data.</text>
</comment>
<dbReference type="Proteomes" id="UP001396334">
    <property type="component" value="Unassembled WGS sequence"/>
</dbReference>
<accession>A0ABR2S592</accession>
<feature type="region of interest" description="Disordered" evidence="1">
    <location>
        <begin position="92"/>
        <end position="116"/>
    </location>
</feature>
<sequence length="116" mass="13069">MIHSPSDFCRVHYVEATWLATEMDFMGGEMVAKENELFEVNYKVALMVGEVKAMWQQLVEVLISITLRASLGKTASKGYYLVLEEKVVGKPSTPVDDALEAKPRNSQRSKPLYKSI</sequence>
<protein>
    <submittedName>
        <fullName evidence="2">Uncharacterized protein</fullName>
    </submittedName>
</protein>
<evidence type="ECO:0000256" key="1">
    <source>
        <dbReference type="SAM" id="MobiDB-lite"/>
    </source>
</evidence>
<gene>
    <name evidence="2" type="ORF">V6N11_010421</name>
</gene>
<evidence type="ECO:0000313" key="3">
    <source>
        <dbReference type="Proteomes" id="UP001396334"/>
    </source>
</evidence>
<dbReference type="EMBL" id="JBBPBN010000016">
    <property type="protein sequence ID" value="KAK9020397.1"/>
    <property type="molecule type" value="Genomic_DNA"/>
</dbReference>
<keyword evidence="3" id="KW-1185">Reference proteome</keyword>